<dbReference type="OrthoDB" id="2588098at2759"/>
<sequence length="315" mass="35205">LFFGKQAFLVRALAVPYAHPDLANLLQNPPSPGPSAKAGLLSLPDEVLLLIIEESDVAPIDSICLAITCKKLLALSEKVLGDIRTAEYAPWAHCRIACILNQSDYQDAPDSLIPFAMKEEIRTALEKDGVEGHFASTAALNFTTYMPSKPQPMHRKERYLHVFLSLPEPDQRLFLAATAATYPIRDDWVLCNTVKKEYVRAKPLSALLDPPYDSQASFEAHTIYLATALVTRFSWPSAPSYASGISDLVKDGRFSSWAGDRFCITTIEKEVARCPEYTDVTREVVEDIVTIWRVLRKIDMSPRIPNAMLDPYMSR</sequence>
<organism evidence="1 2">
    <name type="scientific">Trametes coccinea (strain BRFM310)</name>
    <name type="common">Pycnoporus coccineus</name>
    <dbReference type="NCBI Taxonomy" id="1353009"/>
    <lineage>
        <taxon>Eukaryota</taxon>
        <taxon>Fungi</taxon>
        <taxon>Dikarya</taxon>
        <taxon>Basidiomycota</taxon>
        <taxon>Agaricomycotina</taxon>
        <taxon>Agaricomycetes</taxon>
        <taxon>Polyporales</taxon>
        <taxon>Polyporaceae</taxon>
        <taxon>Trametes</taxon>
    </lineage>
</organism>
<feature type="non-terminal residue" evidence="1">
    <location>
        <position position="1"/>
    </location>
</feature>
<evidence type="ECO:0000313" key="1">
    <source>
        <dbReference type="EMBL" id="OSD06639.1"/>
    </source>
</evidence>
<name>A0A1Y2IZP8_TRAC3</name>
<protein>
    <recommendedName>
        <fullName evidence="3">F-box domain-containing protein</fullName>
    </recommendedName>
</protein>
<evidence type="ECO:0000313" key="2">
    <source>
        <dbReference type="Proteomes" id="UP000193067"/>
    </source>
</evidence>
<keyword evidence="2" id="KW-1185">Reference proteome</keyword>
<dbReference type="AlphaFoldDB" id="A0A1Y2IZP8"/>
<dbReference type="EMBL" id="KZ084090">
    <property type="protein sequence ID" value="OSD06639.1"/>
    <property type="molecule type" value="Genomic_DNA"/>
</dbReference>
<accession>A0A1Y2IZP8</accession>
<proteinExistence type="predicted"/>
<dbReference type="Proteomes" id="UP000193067">
    <property type="component" value="Unassembled WGS sequence"/>
</dbReference>
<evidence type="ECO:0008006" key="3">
    <source>
        <dbReference type="Google" id="ProtNLM"/>
    </source>
</evidence>
<reference evidence="1 2" key="1">
    <citation type="journal article" date="2015" name="Biotechnol. Biofuels">
        <title>Enhanced degradation of softwood versus hardwood by the white-rot fungus Pycnoporus coccineus.</title>
        <authorList>
            <person name="Couturier M."/>
            <person name="Navarro D."/>
            <person name="Chevret D."/>
            <person name="Henrissat B."/>
            <person name="Piumi F."/>
            <person name="Ruiz-Duenas F.J."/>
            <person name="Martinez A.T."/>
            <person name="Grigoriev I.V."/>
            <person name="Riley R."/>
            <person name="Lipzen A."/>
            <person name="Berrin J.G."/>
            <person name="Master E.R."/>
            <person name="Rosso M.N."/>
        </authorList>
    </citation>
    <scope>NUCLEOTIDE SEQUENCE [LARGE SCALE GENOMIC DNA]</scope>
    <source>
        <strain evidence="1 2">BRFM310</strain>
    </source>
</reference>
<gene>
    <name evidence="1" type="ORF">PYCCODRAFT_1360687</name>
</gene>